<reference evidence="3 4" key="1">
    <citation type="journal article" date="2017" name="BMC Genomics">
        <title>Comparative genomic and phylogenomic analyses of the Bifidobacteriaceae family.</title>
        <authorList>
            <person name="Lugli G.A."/>
            <person name="Milani C."/>
            <person name="Turroni F."/>
            <person name="Duranti S."/>
            <person name="Mancabelli L."/>
            <person name="Mangifesta M."/>
            <person name="Ferrario C."/>
            <person name="Modesto M."/>
            <person name="Mattarelli P."/>
            <person name="Jiri K."/>
            <person name="van Sinderen D."/>
            <person name="Ventura M."/>
        </authorList>
    </citation>
    <scope>NUCLEOTIDE SEQUENCE [LARGE SCALE GENOMIC DNA]</scope>
    <source>
        <strain evidence="3 4">DSM 24762</strain>
    </source>
</reference>
<evidence type="ECO:0000313" key="3">
    <source>
        <dbReference type="EMBL" id="OZG53665.1"/>
    </source>
</evidence>
<keyword evidence="4" id="KW-1185">Reference proteome</keyword>
<name>A0A261F3L3_9BIFI</name>
<dbReference type="Proteomes" id="UP000243657">
    <property type="component" value="Unassembled WGS sequence"/>
</dbReference>
<dbReference type="RefSeq" id="WP_094726860.1">
    <property type="nucleotide sequence ID" value="NZ_JBHLWS010000009.1"/>
</dbReference>
<dbReference type="EMBL" id="MWWT01000008">
    <property type="protein sequence ID" value="OZG53665.1"/>
    <property type="molecule type" value="Genomic_DNA"/>
</dbReference>
<organism evidence="3 4">
    <name type="scientific">Alloscardovia macacae</name>
    <dbReference type="NCBI Taxonomy" id="1160091"/>
    <lineage>
        <taxon>Bacteria</taxon>
        <taxon>Bacillati</taxon>
        <taxon>Actinomycetota</taxon>
        <taxon>Actinomycetes</taxon>
        <taxon>Bifidobacteriales</taxon>
        <taxon>Bifidobacteriaceae</taxon>
        <taxon>Alloscardovia</taxon>
    </lineage>
</organism>
<keyword evidence="2" id="KW-0472">Membrane</keyword>
<comment type="caution">
    <text evidence="3">The sequence shown here is derived from an EMBL/GenBank/DDBJ whole genome shotgun (WGS) entry which is preliminary data.</text>
</comment>
<accession>A0A261F3L3</accession>
<feature type="transmembrane region" description="Helical" evidence="2">
    <location>
        <begin position="96"/>
        <end position="117"/>
    </location>
</feature>
<feature type="region of interest" description="Disordered" evidence="1">
    <location>
        <begin position="1"/>
        <end position="22"/>
    </location>
</feature>
<feature type="transmembrane region" description="Helical" evidence="2">
    <location>
        <begin position="270"/>
        <end position="290"/>
    </location>
</feature>
<sequence length="300" mass="32462">MNPHTAHTRIPLPSRQDSAQATPKTHWSVHTLAITLCPAASLVLLLFSSHSATLFASYGDLDWDNPAPLLTGIVAPAYLFLLTHRLNSGTVRWASAGLSALTILGTLAFIFYGDLALKTVALEHDLMTPDSIARDDYPLVILLTSLMSIVILFIITLNARPQHVSRFRSSAVLPASALLTVSGLLVAGRALLTGELVWTASLVSLAICGFLLPAALAYAGARYASESTRLFVLFLSFCQFFLSLVIISSSDALTGTPPDNSFANYHTGQILNVQIAFCMMLLSIVSLMMIGRNERRHSYD</sequence>
<keyword evidence="2" id="KW-1133">Transmembrane helix</keyword>
<feature type="transmembrane region" description="Helical" evidence="2">
    <location>
        <begin position="230"/>
        <end position="250"/>
    </location>
</feature>
<dbReference type="AlphaFoldDB" id="A0A261F3L3"/>
<evidence type="ECO:0000313" key="4">
    <source>
        <dbReference type="Proteomes" id="UP000243657"/>
    </source>
</evidence>
<evidence type="ECO:0000256" key="1">
    <source>
        <dbReference type="SAM" id="MobiDB-lite"/>
    </source>
</evidence>
<keyword evidence="2" id="KW-0812">Transmembrane</keyword>
<evidence type="ECO:0000256" key="2">
    <source>
        <dbReference type="SAM" id="Phobius"/>
    </source>
</evidence>
<feature type="transmembrane region" description="Helical" evidence="2">
    <location>
        <begin position="27"/>
        <end position="47"/>
    </location>
</feature>
<gene>
    <name evidence="3" type="ORF">ALMA_1230</name>
</gene>
<protein>
    <submittedName>
        <fullName evidence="3">Uncharacterized protein</fullName>
    </submittedName>
</protein>
<feature type="transmembrane region" description="Helical" evidence="2">
    <location>
        <begin position="137"/>
        <end position="159"/>
    </location>
</feature>
<proteinExistence type="predicted"/>
<feature type="transmembrane region" description="Helical" evidence="2">
    <location>
        <begin position="67"/>
        <end position="84"/>
    </location>
</feature>
<feature type="transmembrane region" description="Helical" evidence="2">
    <location>
        <begin position="198"/>
        <end position="218"/>
    </location>
</feature>
<feature type="transmembrane region" description="Helical" evidence="2">
    <location>
        <begin position="171"/>
        <end position="192"/>
    </location>
</feature>